<dbReference type="EMBL" id="SWJZ01000012">
    <property type="protein sequence ID" value="TKD25123.1"/>
    <property type="molecule type" value="Genomic_DNA"/>
</dbReference>
<protein>
    <submittedName>
        <fullName evidence="1">Uncharacterized protein</fullName>
    </submittedName>
</protein>
<comment type="caution">
    <text evidence="1">The sequence shown here is derived from an EMBL/GenBank/DDBJ whole genome shotgun (WGS) entry which is preliminary data.</text>
</comment>
<name>A0A4U1K0D4_RHOCA</name>
<dbReference type="OrthoDB" id="7861493at2"/>
<dbReference type="Proteomes" id="UP000310597">
    <property type="component" value="Unassembled WGS sequence"/>
</dbReference>
<dbReference type="AlphaFoldDB" id="A0A4U1K0D4"/>
<organism evidence="1 2">
    <name type="scientific">Rhodobacter capsulatus</name>
    <name type="common">Rhodopseudomonas capsulata</name>
    <dbReference type="NCBI Taxonomy" id="1061"/>
    <lineage>
        <taxon>Bacteria</taxon>
        <taxon>Pseudomonadati</taxon>
        <taxon>Pseudomonadota</taxon>
        <taxon>Alphaproteobacteria</taxon>
        <taxon>Rhodobacterales</taxon>
        <taxon>Rhodobacter group</taxon>
        <taxon>Rhodobacter</taxon>
    </lineage>
</organism>
<proteinExistence type="predicted"/>
<evidence type="ECO:0000313" key="1">
    <source>
        <dbReference type="EMBL" id="TKD25123.1"/>
    </source>
</evidence>
<evidence type="ECO:0000313" key="2">
    <source>
        <dbReference type="Proteomes" id="UP000310597"/>
    </source>
</evidence>
<dbReference type="RefSeq" id="WP_136905024.1">
    <property type="nucleotide sequence ID" value="NZ_SWJZ01000012.1"/>
</dbReference>
<sequence length="149" mass="16745">MTGQELIDGYDILFSPDLRLAHEAVLTYAAEMEPDGWPSIPTLWRFARCYGVAVGELAALCGILTYRMGRRTVFCDSTRDPALVYRATPSKFSRRTIVAYGFYVTAAAAPANQQLSLMAAFLMSSLNILRCRQLYRRFPFYASGQKLHS</sequence>
<accession>A0A4U1K0D4</accession>
<gene>
    <name evidence="1" type="ORF">FBT96_03810</name>
</gene>
<reference evidence="1 2" key="1">
    <citation type="submission" date="2019-04" db="EMBL/GenBank/DDBJ databases">
        <title>Draft Whole-Genome sequence of the purple photosynthetic bacterium Rhodobacter capsulatus SP108 with an indigenous class A beta-lactamase.</title>
        <authorList>
            <person name="Robertson S."/>
            <person name="Meyer T.E."/>
            <person name="Kyndt J.A."/>
        </authorList>
    </citation>
    <scope>NUCLEOTIDE SEQUENCE [LARGE SCALE GENOMIC DNA]</scope>
    <source>
        <strain evidence="1 2">SP108</strain>
    </source>
</reference>